<dbReference type="Gene3D" id="1.10.10.10">
    <property type="entry name" value="Winged helix-like DNA-binding domain superfamily/Winged helix DNA-binding domain"/>
    <property type="match status" value="1"/>
</dbReference>
<evidence type="ECO:0000313" key="6">
    <source>
        <dbReference type="EMBL" id="MDY7231748.1"/>
    </source>
</evidence>
<dbReference type="InterPro" id="IPR037402">
    <property type="entry name" value="YidZ_PBP2"/>
</dbReference>
<evidence type="ECO:0000313" key="7">
    <source>
        <dbReference type="Proteomes" id="UP001291309"/>
    </source>
</evidence>
<dbReference type="Gene3D" id="3.40.190.10">
    <property type="entry name" value="Periplasmic binding protein-like II"/>
    <property type="match status" value="2"/>
</dbReference>
<keyword evidence="4" id="KW-0804">Transcription</keyword>
<dbReference type="SUPFAM" id="SSF53850">
    <property type="entry name" value="Periplasmic binding protein-like II"/>
    <property type="match status" value="1"/>
</dbReference>
<sequence length="323" mass="36379">MNEKDRVGSVPVDLNLFRVFEAVFRSGGITQAATQLHLTQPAVSNALARLRAHFDDPLFVREGRRVVPTPLARSMSEDVTTALRTLQDSVRRGQHFSPATSTRRFTLGMRDVLEFALLPPLVHDLQQLAPHLGVQSAKIERRRLARQLASGELDLAVDVPMTVGEDVHQQVLFQEELCVAMRPGHPLAGRRLTVERWLSARHVVVSARASGPVLEDLAIQHAGVRRDIAVRCQHYYAASHLVATSDHLLTLPRYYGEWFRKHLMLHLVPVPLPMPALEVTLYWHRNTDGDPGHEWLRERLLLVAGRSGAMRKRASAPRARRGR</sequence>
<dbReference type="PANTHER" id="PTHR30118:SF15">
    <property type="entry name" value="TRANSCRIPTIONAL REGULATORY PROTEIN"/>
    <property type="match status" value="1"/>
</dbReference>
<dbReference type="InterPro" id="IPR036390">
    <property type="entry name" value="WH_DNA-bd_sf"/>
</dbReference>
<evidence type="ECO:0000256" key="1">
    <source>
        <dbReference type="ARBA" id="ARBA00009437"/>
    </source>
</evidence>
<dbReference type="CDD" id="cd08417">
    <property type="entry name" value="PBP2_Nitroaromatics_like"/>
    <property type="match status" value="1"/>
</dbReference>
<dbReference type="RefSeq" id="WP_321550464.1">
    <property type="nucleotide sequence ID" value="NZ_JAXIVS010000016.1"/>
</dbReference>
<dbReference type="PROSITE" id="PS50931">
    <property type="entry name" value="HTH_LYSR"/>
    <property type="match status" value="1"/>
</dbReference>
<reference evidence="6 7" key="1">
    <citation type="submission" date="2023-12" db="EMBL/GenBank/DDBJ databases">
        <title>the genome sequence of Hyalangium sp. s54d21.</title>
        <authorList>
            <person name="Zhang X."/>
        </authorList>
    </citation>
    <scope>NUCLEOTIDE SEQUENCE [LARGE SCALE GENOMIC DNA]</scope>
    <source>
        <strain evidence="7">s54d21</strain>
    </source>
</reference>
<gene>
    <name evidence="6" type="ORF">SYV04_35505</name>
</gene>
<comment type="caution">
    <text evidence="6">The sequence shown here is derived from an EMBL/GenBank/DDBJ whole genome shotgun (WGS) entry which is preliminary data.</text>
</comment>
<dbReference type="PRINTS" id="PR00039">
    <property type="entry name" value="HTHLYSR"/>
</dbReference>
<dbReference type="InterPro" id="IPR050389">
    <property type="entry name" value="LysR-type_TF"/>
</dbReference>
<dbReference type="Pfam" id="PF03466">
    <property type="entry name" value="LysR_substrate"/>
    <property type="match status" value="1"/>
</dbReference>
<protein>
    <submittedName>
        <fullName evidence="6">LysR family transcriptional regulator</fullName>
    </submittedName>
</protein>
<name>A0ABU5HG07_9BACT</name>
<feature type="domain" description="HTH lysR-type" evidence="5">
    <location>
        <begin position="12"/>
        <end position="69"/>
    </location>
</feature>
<comment type="similarity">
    <text evidence="1">Belongs to the LysR transcriptional regulatory family.</text>
</comment>
<organism evidence="6 7">
    <name type="scientific">Hyalangium rubrum</name>
    <dbReference type="NCBI Taxonomy" id="3103134"/>
    <lineage>
        <taxon>Bacteria</taxon>
        <taxon>Pseudomonadati</taxon>
        <taxon>Myxococcota</taxon>
        <taxon>Myxococcia</taxon>
        <taxon>Myxococcales</taxon>
        <taxon>Cystobacterineae</taxon>
        <taxon>Archangiaceae</taxon>
        <taxon>Hyalangium</taxon>
    </lineage>
</organism>
<evidence type="ECO:0000256" key="2">
    <source>
        <dbReference type="ARBA" id="ARBA00023015"/>
    </source>
</evidence>
<keyword evidence="3" id="KW-0238">DNA-binding</keyword>
<evidence type="ECO:0000256" key="4">
    <source>
        <dbReference type="ARBA" id="ARBA00023163"/>
    </source>
</evidence>
<dbReference type="Proteomes" id="UP001291309">
    <property type="component" value="Unassembled WGS sequence"/>
</dbReference>
<dbReference type="InterPro" id="IPR000847">
    <property type="entry name" value="LysR_HTH_N"/>
</dbReference>
<dbReference type="Pfam" id="PF00126">
    <property type="entry name" value="HTH_1"/>
    <property type="match status" value="1"/>
</dbReference>
<keyword evidence="2" id="KW-0805">Transcription regulation</keyword>
<dbReference type="InterPro" id="IPR036388">
    <property type="entry name" value="WH-like_DNA-bd_sf"/>
</dbReference>
<accession>A0ABU5HG07</accession>
<evidence type="ECO:0000259" key="5">
    <source>
        <dbReference type="PROSITE" id="PS50931"/>
    </source>
</evidence>
<dbReference type="EMBL" id="JAXIVS010000016">
    <property type="protein sequence ID" value="MDY7231748.1"/>
    <property type="molecule type" value="Genomic_DNA"/>
</dbReference>
<dbReference type="SUPFAM" id="SSF46785">
    <property type="entry name" value="Winged helix' DNA-binding domain"/>
    <property type="match status" value="1"/>
</dbReference>
<keyword evidence="7" id="KW-1185">Reference proteome</keyword>
<proteinExistence type="inferred from homology"/>
<dbReference type="PANTHER" id="PTHR30118">
    <property type="entry name" value="HTH-TYPE TRANSCRIPTIONAL REGULATOR LEUO-RELATED"/>
    <property type="match status" value="1"/>
</dbReference>
<dbReference type="InterPro" id="IPR005119">
    <property type="entry name" value="LysR_subst-bd"/>
</dbReference>
<evidence type="ECO:0000256" key="3">
    <source>
        <dbReference type="ARBA" id="ARBA00023125"/>
    </source>
</evidence>